<comment type="caution">
    <text evidence="1">The sequence shown here is derived from an EMBL/GenBank/DDBJ whole genome shotgun (WGS) entry which is preliminary data.</text>
</comment>
<proteinExistence type="predicted"/>
<organism evidence="1 2">
    <name type="scientific">Tanacetum coccineum</name>
    <dbReference type="NCBI Taxonomy" id="301880"/>
    <lineage>
        <taxon>Eukaryota</taxon>
        <taxon>Viridiplantae</taxon>
        <taxon>Streptophyta</taxon>
        <taxon>Embryophyta</taxon>
        <taxon>Tracheophyta</taxon>
        <taxon>Spermatophyta</taxon>
        <taxon>Magnoliopsida</taxon>
        <taxon>eudicotyledons</taxon>
        <taxon>Gunneridae</taxon>
        <taxon>Pentapetalae</taxon>
        <taxon>asterids</taxon>
        <taxon>campanulids</taxon>
        <taxon>Asterales</taxon>
        <taxon>Asteraceae</taxon>
        <taxon>Asteroideae</taxon>
        <taxon>Anthemideae</taxon>
        <taxon>Anthemidinae</taxon>
        <taxon>Tanacetum</taxon>
    </lineage>
</organism>
<name>A0ABQ4Z9M2_9ASTR</name>
<evidence type="ECO:0000313" key="2">
    <source>
        <dbReference type="Proteomes" id="UP001151760"/>
    </source>
</evidence>
<accession>A0ABQ4Z9M2</accession>
<keyword evidence="2" id="KW-1185">Reference proteome</keyword>
<sequence>MAALKFASSHNMVAFLHKPTESDGLEQIVDFLNAHPIKYALTIQALVDKKKVIITETSIISDLQLEDAKVTVAKITTARRVSTVRKIKTRERIKMKIPYQDYLLDNYSNSSLDKLKGLAKTLKSGSPFRPDSELYEALRPYQRWKLDFPKSQPKKTNKEDSEYGMVRVGIPSCMLRIDFTKTHDRGDQNMMEDKVENPSP</sequence>
<evidence type="ECO:0000313" key="1">
    <source>
        <dbReference type="EMBL" id="GJS86261.1"/>
    </source>
</evidence>
<reference evidence="1" key="1">
    <citation type="journal article" date="2022" name="Int. J. Mol. Sci.">
        <title>Draft Genome of Tanacetum Coccineum: Genomic Comparison of Closely Related Tanacetum-Family Plants.</title>
        <authorList>
            <person name="Yamashiro T."/>
            <person name="Shiraishi A."/>
            <person name="Nakayama K."/>
            <person name="Satake H."/>
        </authorList>
    </citation>
    <scope>NUCLEOTIDE SEQUENCE</scope>
</reference>
<dbReference type="EMBL" id="BQNB010011110">
    <property type="protein sequence ID" value="GJS86261.1"/>
    <property type="molecule type" value="Genomic_DNA"/>
</dbReference>
<protein>
    <submittedName>
        <fullName evidence="1">Uncharacterized protein</fullName>
    </submittedName>
</protein>
<reference evidence="1" key="2">
    <citation type="submission" date="2022-01" db="EMBL/GenBank/DDBJ databases">
        <authorList>
            <person name="Yamashiro T."/>
            <person name="Shiraishi A."/>
            <person name="Satake H."/>
            <person name="Nakayama K."/>
        </authorList>
    </citation>
    <scope>NUCLEOTIDE SEQUENCE</scope>
</reference>
<gene>
    <name evidence="1" type="ORF">Tco_0752802</name>
</gene>
<dbReference type="Proteomes" id="UP001151760">
    <property type="component" value="Unassembled WGS sequence"/>
</dbReference>